<dbReference type="PANTHER" id="PTHR23531">
    <property type="entry name" value="QUINOLENE RESISTANCE PROTEIN NORA"/>
    <property type="match status" value="1"/>
</dbReference>
<accession>A0ABW3VKH4</accession>
<feature type="transmembrane region" description="Helical" evidence="1">
    <location>
        <begin position="294"/>
        <end position="311"/>
    </location>
</feature>
<dbReference type="SUPFAM" id="SSF103473">
    <property type="entry name" value="MFS general substrate transporter"/>
    <property type="match status" value="1"/>
</dbReference>
<name>A0ABW3VKH4_9PSEU</name>
<reference evidence="3" key="1">
    <citation type="journal article" date="2019" name="Int. J. Syst. Evol. Microbiol.">
        <title>The Global Catalogue of Microorganisms (GCM) 10K type strain sequencing project: providing services to taxonomists for standard genome sequencing and annotation.</title>
        <authorList>
            <consortium name="The Broad Institute Genomics Platform"/>
            <consortium name="The Broad Institute Genome Sequencing Center for Infectious Disease"/>
            <person name="Wu L."/>
            <person name="Ma J."/>
        </authorList>
    </citation>
    <scope>NUCLEOTIDE SEQUENCE [LARGE SCALE GENOMIC DNA]</scope>
    <source>
        <strain evidence="3">CCUG 49018</strain>
    </source>
</reference>
<evidence type="ECO:0000313" key="3">
    <source>
        <dbReference type="Proteomes" id="UP001597182"/>
    </source>
</evidence>
<dbReference type="Proteomes" id="UP001597182">
    <property type="component" value="Unassembled WGS sequence"/>
</dbReference>
<proteinExistence type="predicted"/>
<feature type="transmembrane region" description="Helical" evidence="1">
    <location>
        <begin position="137"/>
        <end position="155"/>
    </location>
</feature>
<feature type="transmembrane region" description="Helical" evidence="1">
    <location>
        <begin position="161"/>
        <end position="181"/>
    </location>
</feature>
<keyword evidence="1" id="KW-0472">Membrane</keyword>
<dbReference type="EMBL" id="JBHTMB010000140">
    <property type="protein sequence ID" value="MFD1234779.1"/>
    <property type="molecule type" value="Genomic_DNA"/>
</dbReference>
<dbReference type="InterPro" id="IPR011701">
    <property type="entry name" value="MFS"/>
</dbReference>
<feature type="transmembrane region" description="Helical" evidence="1">
    <location>
        <begin position="108"/>
        <end position="125"/>
    </location>
</feature>
<dbReference type="Gene3D" id="1.20.1250.20">
    <property type="entry name" value="MFS general substrate transporter like domains"/>
    <property type="match status" value="1"/>
</dbReference>
<sequence>MRAGIDGAAFRLLLVATVLAFGGYSLLLPVVPLWATRGGAGPLGAGITTGVLMAVTVATQSATPWLLRRLGHRWVLGVGMVLMGAPSPLFALSAALGPVLAVSTLRGIGFGLVTVAGSALVAELVAPAEHARAASRFGLAVGLPLLVLLPAGVAVVEVFGFTAVFVGGALPLLGAALMPLLRVGRVRPVAGSGPAEAVGAAPRRRGEAGPFLAMLACSTAQGGLITFVPVTGTATAATIALFATAAGSLGGRWLAGRLADARGLGGRLQLPGVAVAAAGMAAEVVAVLLGGAPLLLVAGAAAVGVGFGLVQNDSLVQLFALGGPAGYGRASAIWNIAYDAGTGLGAVALGAVAGPFGFGAAFAAGTVFLLLVAPLARWRHGR</sequence>
<gene>
    <name evidence="2" type="ORF">ACFQ34_15920</name>
</gene>
<feature type="transmembrane region" description="Helical" evidence="1">
    <location>
        <begin position="12"/>
        <end position="35"/>
    </location>
</feature>
<protein>
    <submittedName>
        <fullName evidence="2">MFS transporter</fullName>
    </submittedName>
</protein>
<feature type="transmembrane region" description="Helical" evidence="1">
    <location>
        <begin position="47"/>
        <end position="67"/>
    </location>
</feature>
<keyword evidence="3" id="KW-1185">Reference proteome</keyword>
<dbReference type="InterPro" id="IPR052714">
    <property type="entry name" value="MFS_Exporter"/>
</dbReference>
<evidence type="ECO:0000313" key="2">
    <source>
        <dbReference type="EMBL" id="MFD1234779.1"/>
    </source>
</evidence>
<comment type="caution">
    <text evidence="2">The sequence shown here is derived from an EMBL/GenBank/DDBJ whole genome shotgun (WGS) entry which is preliminary data.</text>
</comment>
<evidence type="ECO:0000256" key="1">
    <source>
        <dbReference type="SAM" id="Phobius"/>
    </source>
</evidence>
<organism evidence="2 3">
    <name type="scientific">Pseudonocardia benzenivorans</name>
    <dbReference type="NCBI Taxonomy" id="228005"/>
    <lineage>
        <taxon>Bacteria</taxon>
        <taxon>Bacillati</taxon>
        <taxon>Actinomycetota</taxon>
        <taxon>Actinomycetes</taxon>
        <taxon>Pseudonocardiales</taxon>
        <taxon>Pseudonocardiaceae</taxon>
        <taxon>Pseudonocardia</taxon>
    </lineage>
</organism>
<dbReference type="RefSeq" id="WP_346091380.1">
    <property type="nucleotide sequence ID" value="NZ_BAABKS010000022.1"/>
</dbReference>
<feature type="transmembrane region" description="Helical" evidence="1">
    <location>
        <begin position="358"/>
        <end position="376"/>
    </location>
</feature>
<dbReference type="Pfam" id="PF07690">
    <property type="entry name" value="MFS_1"/>
    <property type="match status" value="1"/>
</dbReference>
<keyword evidence="1" id="KW-0812">Transmembrane</keyword>
<dbReference type="InterPro" id="IPR036259">
    <property type="entry name" value="MFS_trans_sf"/>
</dbReference>
<feature type="transmembrane region" description="Helical" evidence="1">
    <location>
        <begin position="74"/>
        <end position="96"/>
    </location>
</feature>
<keyword evidence="1" id="KW-1133">Transmembrane helix</keyword>
<dbReference type="PANTHER" id="PTHR23531:SF1">
    <property type="entry name" value="QUINOLENE RESISTANCE PROTEIN NORA"/>
    <property type="match status" value="1"/>
</dbReference>